<keyword evidence="3" id="KW-1185">Reference proteome</keyword>
<dbReference type="HOGENOM" id="CLU_2422170_0_0_7"/>
<accession>I4C626</accession>
<protein>
    <submittedName>
        <fullName evidence="2">Uncharacterized protein</fullName>
    </submittedName>
</protein>
<feature type="region of interest" description="Disordered" evidence="1">
    <location>
        <begin position="29"/>
        <end position="91"/>
    </location>
</feature>
<dbReference type="RefSeq" id="WP_014810160.1">
    <property type="nucleotide sequence ID" value="NC_018025.1"/>
</dbReference>
<dbReference type="Proteomes" id="UP000006055">
    <property type="component" value="Chromosome"/>
</dbReference>
<dbReference type="AlphaFoldDB" id="I4C626"/>
<proteinExistence type="predicted"/>
<gene>
    <name evidence="2" type="ordered locus">Desti_2330</name>
</gene>
<dbReference type="KEGG" id="dti:Desti_2330"/>
<sequence>MRIMIIGMLIVGFVFTGMFVPMVSALDGTPGTDQLQIKPDKQIPPNQDSTPKPSDSTLQPACLLDSSLFDGQEPQPAKPNEPTFGSFDCRT</sequence>
<dbReference type="EMBL" id="CP003360">
    <property type="protein sequence ID" value="AFM25017.1"/>
    <property type="molecule type" value="Genomic_DNA"/>
</dbReference>
<evidence type="ECO:0000313" key="3">
    <source>
        <dbReference type="Proteomes" id="UP000006055"/>
    </source>
</evidence>
<name>I4C626_DESTA</name>
<reference evidence="3" key="1">
    <citation type="submission" date="2012-06" db="EMBL/GenBank/DDBJ databases">
        <title>Complete sequence of chromosome of Desulfomonile tiedjei DSM 6799.</title>
        <authorList>
            <person name="Lucas S."/>
            <person name="Copeland A."/>
            <person name="Lapidus A."/>
            <person name="Glavina del Rio T."/>
            <person name="Dalin E."/>
            <person name="Tice H."/>
            <person name="Bruce D."/>
            <person name="Goodwin L."/>
            <person name="Pitluck S."/>
            <person name="Peters L."/>
            <person name="Ovchinnikova G."/>
            <person name="Zeytun A."/>
            <person name="Lu M."/>
            <person name="Kyrpides N."/>
            <person name="Mavromatis K."/>
            <person name="Ivanova N."/>
            <person name="Brettin T."/>
            <person name="Detter J.C."/>
            <person name="Han C."/>
            <person name="Larimer F."/>
            <person name="Land M."/>
            <person name="Hauser L."/>
            <person name="Markowitz V."/>
            <person name="Cheng J.-F."/>
            <person name="Hugenholtz P."/>
            <person name="Woyke T."/>
            <person name="Wu D."/>
            <person name="Spring S."/>
            <person name="Schroeder M."/>
            <person name="Brambilla E."/>
            <person name="Klenk H.-P."/>
            <person name="Eisen J.A."/>
        </authorList>
    </citation>
    <scope>NUCLEOTIDE SEQUENCE [LARGE SCALE GENOMIC DNA]</scope>
    <source>
        <strain evidence="3">ATCC 49306 / DSM 6799 / DCB-1</strain>
    </source>
</reference>
<evidence type="ECO:0000256" key="1">
    <source>
        <dbReference type="SAM" id="MobiDB-lite"/>
    </source>
</evidence>
<feature type="compositionally biased region" description="Polar residues" evidence="1">
    <location>
        <begin position="44"/>
        <end position="59"/>
    </location>
</feature>
<evidence type="ECO:0000313" key="2">
    <source>
        <dbReference type="EMBL" id="AFM25017.1"/>
    </source>
</evidence>
<organism evidence="2 3">
    <name type="scientific">Desulfomonile tiedjei (strain ATCC 49306 / DSM 6799 / DCB-1)</name>
    <dbReference type="NCBI Taxonomy" id="706587"/>
    <lineage>
        <taxon>Bacteria</taxon>
        <taxon>Pseudomonadati</taxon>
        <taxon>Thermodesulfobacteriota</taxon>
        <taxon>Desulfomonilia</taxon>
        <taxon>Desulfomonilales</taxon>
        <taxon>Desulfomonilaceae</taxon>
        <taxon>Desulfomonile</taxon>
    </lineage>
</organism>